<dbReference type="InterPro" id="IPR056823">
    <property type="entry name" value="TEN-like_YD-shell"/>
</dbReference>
<reference evidence="3 4" key="1">
    <citation type="submission" date="2024-04" db="EMBL/GenBank/DDBJ databases">
        <title>Isolation and characterization of novel acetogenic strains of the genera Terrisporobacter and Acetoanaerobium.</title>
        <authorList>
            <person name="Boeer T."/>
            <person name="Schueler M.A."/>
            <person name="Lueschen A."/>
            <person name="Eysell L."/>
            <person name="Droege J."/>
            <person name="Heinemann M."/>
            <person name="Engelhardt L."/>
            <person name="Basen M."/>
            <person name="Daniel R."/>
        </authorList>
    </citation>
    <scope>NUCLEOTIDE SEQUENCE [LARGE SCALE GENOMIC DNA]</scope>
    <source>
        <strain evidence="3 4">ELB</strain>
    </source>
</reference>
<dbReference type="Pfam" id="PF25023">
    <property type="entry name" value="TEN_YD-shell"/>
    <property type="match status" value="1"/>
</dbReference>
<dbReference type="InterPro" id="IPR050708">
    <property type="entry name" value="T6SS_VgrG/RHS"/>
</dbReference>
<evidence type="ECO:0000313" key="3">
    <source>
        <dbReference type="EMBL" id="XAM43020.1"/>
    </source>
</evidence>
<accession>A0ABZ3FGR7</accession>
<evidence type="ECO:0000313" key="4">
    <source>
        <dbReference type="Proteomes" id="UP001477947"/>
    </source>
</evidence>
<keyword evidence="4" id="KW-1185">Reference proteome</keyword>
<evidence type="ECO:0000256" key="1">
    <source>
        <dbReference type="ARBA" id="ARBA00022737"/>
    </source>
</evidence>
<evidence type="ECO:0000259" key="2">
    <source>
        <dbReference type="Pfam" id="PF25023"/>
    </source>
</evidence>
<keyword evidence="1" id="KW-0677">Repeat</keyword>
<dbReference type="InterPro" id="IPR022385">
    <property type="entry name" value="Rhs_assc_core"/>
</dbReference>
<dbReference type="PANTHER" id="PTHR32305:SF15">
    <property type="entry name" value="PROTEIN RHSA-RELATED"/>
    <property type="match status" value="1"/>
</dbReference>
<sequence length="201" mass="23213">MFTKAGIVTLNQVNPYNGNGQRVEKYYFYNKDMRESTTNLVNVEGKSEVAYEYTDFGETEINGDENFYNEICYTGGIYDNKTGLYYLNARYYNPEDGRFLTEDIYRGEFTDPSSLHLYAYCVNNPIAYTDPSGHFQIWGVINAAWAAYDGYQYAKKKNLSGWKKAGAIVGDDKKALNNSRRYMARNTIIKSNEVEKYWGRT</sequence>
<feature type="domain" description="Teneurin-like YD-shell" evidence="2">
    <location>
        <begin position="22"/>
        <end position="126"/>
    </location>
</feature>
<dbReference type="EMBL" id="CP154622">
    <property type="protein sequence ID" value="XAM43020.1"/>
    <property type="molecule type" value="Genomic_DNA"/>
</dbReference>
<protein>
    <recommendedName>
        <fullName evidence="2">Teneurin-like YD-shell domain-containing protein</fullName>
    </recommendedName>
</protein>
<dbReference type="PANTHER" id="PTHR32305">
    <property type="match status" value="1"/>
</dbReference>
<organism evidence="3 4">
    <name type="scientific">Terrisporobacter petrolearius</name>
    <dbReference type="NCBI Taxonomy" id="1460447"/>
    <lineage>
        <taxon>Bacteria</taxon>
        <taxon>Bacillati</taxon>
        <taxon>Bacillota</taxon>
        <taxon>Clostridia</taxon>
        <taxon>Peptostreptococcales</taxon>
        <taxon>Peptostreptococcaceae</taxon>
        <taxon>Terrisporobacter</taxon>
    </lineage>
</organism>
<dbReference type="Gene3D" id="2.180.10.10">
    <property type="entry name" value="RHS repeat-associated core"/>
    <property type="match status" value="1"/>
</dbReference>
<name>A0ABZ3FGR7_9FIRM</name>
<proteinExistence type="predicted"/>
<dbReference type="NCBIfam" id="TIGR03696">
    <property type="entry name" value="Rhs_assc_core"/>
    <property type="match status" value="1"/>
</dbReference>
<dbReference type="Proteomes" id="UP001477947">
    <property type="component" value="Chromosome"/>
</dbReference>
<gene>
    <name evidence="3" type="ORF">TPELB_33350</name>
</gene>